<accession>A0A9P5RZH9</accession>
<dbReference type="Pfam" id="PF07282">
    <property type="entry name" value="Cas12f1-like_TNB"/>
    <property type="match status" value="1"/>
</dbReference>
<evidence type="ECO:0000256" key="2">
    <source>
        <dbReference type="SAM" id="MobiDB-lite"/>
    </source>
</evidence>
<dbReference type="GO" id="GO:0003677">
    <property type="term" value="F:DNA binding"/>
    <property type="evidence" value="ECO:0007669"/>
    <property type="project" value="UniProtKB-KW"/>
</dbReference>
<evidence type="ECO:0000259" key="3">
    <source>
        <dbReference type="Pfam" id="PF07282"/>
    </source>
</evidence>
<dbReference type="EMBL" id="JAAAUQ010000491">
    <property type="protein sequence ID" value="KAF9149755.1"/>
    <property type="molecule type" value="Genomic_DNA"/>
</dbReference>
<reference evidence="4" key="1">
    <citation type="journal article" date="2020" name="Fungal Divers.">
        <title>Resolving the Mortierellaceae phylogeny through synthesis of multi-gene phylogenetics and phylogenomics.</title>
        <authorList>
            <person name="Vandepol N."/>
            <person name="Liber J."/>
            <person name="Desiro A."/>
            <person name="Na H."/>
            <person name="Kennedy M."/>
            <person name="Barry K."/>
            <person name="Grigoriev I.V."/>
            <person name="Miller A.N."/>
            <person name="O'Donnell K."/>
            <person name="Stajich J.E."/>
            <person name="Bonito G."/>
        </authorList>
    </citation>
    <scope>NUCLEOTIDE SEQUENCE</scope>
    <source>
        <strain evidence="4">NRRL 6426</strain>
    </source>
</reference>
<sequence>MDDVVTTLGLASRNHLVVLCIVSHNDCNRNIYGLGCATNFKIIQDMPLVRMDVPTMVAAYLSDKRVHKSKKSVFRCIHQGLCAQRTIADSLPTDFGTEGSVTITLARNLDSPLSDLSFTLTLEDVKSRFEDAKKQHTERKKNEAERFVTFSERELLVFFYDQSFLANKIRNLAKDEFPNGVAVTYLENLVGSKARYRGTIKSWSLDRIKDHLRGLAQGAIKPKDYTTKGYLLQGSIRFDGLEIQLVAFKMELQSARFKRSQDAYDPKKIKVLRIDLGQACVVGASGLLPDALDFDKKGKMKHSDQNTKGKMKVISTSTAPSFSASTSTPAQPKPILFNLTMKQKARIKRRNCLLLGKDASVVKYFEELERVQDRLGDFYNGGHMRFKRHGWNVSRAREEEFKAIANRLLGLAGGSIGEKRGPKNLVVIGIGLGQFSCKIGLTSLHGTFISFFVQLARSLGYIVVGINEFYTSKKCPIRFEFVCQVNIRRLYCPNCEQFFPHNIMAAHNMCNIVKSHLLHQRRPKYLQPIDEDGKYPWMEDDGSNSSPESLAKDSKSSAGSTLVPGSKRRKLIDDDEHSLTPVRGAKRRQLEEDVKPSIQTSEVPGSEDPTL</sequence>
<evidence type="ECO:0000313" key="4">
    <source>
        <dbReference type="EMBL" id="KAF9149755.1"/>
    </source>
</evidence>
<feature type="domain" description="Cas12f1-like TNB" evidence="3">
    <location>
        <begin position="445"/>
        <end position="508"/>
    </location>
</feature>
<comment type="caution">
    <text evidence="4">The sequence shown here is derived from an EMBL/GenBank/DDBJ whole genome shotgun (WGS) entry which is preliminary data.</text>
</comment>
<keyword evidence="1" id="KW-0238">DNA-binding</keyword>
<keyword evidence="5" id="KW-1185">Reference proteome</keyword>
<dbReference type="InterPro" id="IPR010095">
    <property type="entry name" value="Cas12f1-like_TNB"/>
</dbReference>
<dbReference type="Proteomes" id="UP000748756">
    <property type="component" value="Unassembled WGS sequence"/>
</dbReference>
<proteinExistence type="predicted"/>
<organism evidence="4 5">
    <name type="scientific">Linnemannia schmuckeri</name>
    <dbReference type="NCBI Taxonomy" id="64567"/>
    <lineage>
        <taxon>Eukaryota</taxon>
        <taxon>Fungi</taxon>
        <taxon>Fungi incertae sedis</taxon>
        <taxon>Mucoromycota</taxon>
        <taxon>Mortierellomycotina</taxon>
        <taxon>Mortierellomycetes</taxon>
        <taxon>Mortierellales</taxon>
        <taxon>Mortierellaceae</taxon>
        <taxon>Linnemannia</taxon>
    </lineage>
</organism>
<evidence type="ECO:0000313" key="5">
    <source>
        <dbReference type="Proteomes" id="UP000748756"/>
    </source>
</evidence>
<protein>
    <recommendedName>
        <fullName evidence="3">Cas12f1-like TNB domain-containing protein</fullName>
    </recommendedName>
</protein>
<evidence type="ECO:0000256" key="1">
    <source>
        <dbReference type="ARBA" id="ARBA00023125"/>
    </source>
</evidence>
<gene>
    <name evidence="4" type="ORF">BG015_008431</name>
</gene>
<feature type="region of interest" description="Disordered" evidence="2">
    <location>
        <begin position="530"/>
        <end position="611"/>
    </location>
</feature>
<dbReference type="AlphaFoldDB" id="A0A9P5RZH9"/>
<dbReference type="OrthoDB" id="2434038at2759"/>
<name>A0A9P5RZH9_9FUNG</name>